<proteinExistence type="predicted"/>
<dbReference type="Pfam" id="PF01557">
    <property type="entry name" value="FAA_hydrolase"/>
    <property type="match status" value="1"/>
</dbReference>
<reference evidence="3 4" key="1">
    <citation type="submission" date="2022-01" db="EMBL/GenBank/DDBJ databases">
        <title>Octadecabacter sp. nov., isolated from a marine alga.</title>
        <authorList>
            <person name="Jin M.S."/>
            <person name="Kim H.M."/>
            <person name="Han D.M."/>
            <person name="Jung J.J."/>
            <person name="Jeon C.O."/>
        </authorList>
    </citation>
    <scope>NUCLEOTIDE SEQUENCE [LARGE SCALE GENOMIC DNA]</scope>
    <source>
        <strain evidence="3 4">G9-8</strain>
    </source>
</reference>
<protein>
    <submittedName>
        <fullName evidence="3">Fumarylacetoacetate hydrolase family protein</fullName>
    </submittedName>
</protein>
<dbReference type="GO" id="GO:0016787">
    <property type="term" value="F:hydrolase activity"/>
    <property type="evidence" value="ECO:0007669"/>
    <property type="project" value="UniProtKB-KW"/>
</dbReference>
<accession>A0ABS9CV10</accession>
<dbReference type="PANTHER" id="PTHR11820:SF90">
    <property type="entry name" value="FLUTATHIONE S-TRANSFERASE"/>
    <property type="match status" value="1"/>
</dbReference>
<keyword evidence="4" id="KW-1185">Reference proteome</keyword>
<dbReference type="Gene3D" id="3.90.850.10">
    <property type="entry name" value="Fumarylacetoacetase-like, C-terminal domain"/>
    <property type="match status" value="1"/>
</dbReference>
<gene>
    <name evidence="3" type="ORF">L0664_08495</name>
</gene>
<evidence type="ECO:0000313" key="3">
    <source>
        <dbReference type="EMBL" id="MCF2871103.1"/>
    </source>
</evidence>
<dbReference type="InterPro" id="IPR036663">
    <property type="entry name" value="Fumarylacetoacetase_C_sf"/>
</dbReference>
<comment type="caution">
    <text evidence="3">The sequence shown here is derived from an EMBL/GenBank/DDBJ whole genome shotgun (WGS) entry which is preliminary data.</text>
</comment>
<feature type="domain" description="Fumarylacetoacetase-like C-terminal" evidence="2">
    <location>
        <begin position="28"/>
        <end position="224"/>
    </location>
</feature>
<dbReference type="Proteomes" id="UP001200557">
    <property type="component" value="Unassembled WGS sequence"/>
</dbReference>
<evidence type="ECO:0000259" key="2">
    <source>
        <dbReference type="Pfam" id="PF01557"/>
    </source>
</evidence>
<dbReference type="PANTHER" id="PTHR11820">
    <property type="entry name" value="ACYLPYRUVASE"/>
    <property type="match status" value="1"/>
</dbReference>
<keyword evidence="3" id="KW-0378">Hydrolase</keyword>
<keyword evidence="1" id="KW-0479">Metal-binding</keyword>
<dbReference type="InterPro" id="IPR011234">
    <property type="entry name" value="Fumarylacetoacetase-like_C"/>
</dbReference>
<evidence type="ECO:0000313" key="4">
    <source>
        <dbReference type="Proteomes" id="UP001200557"/>
    </source>
</evidence>
<sequence length="229" mass="23882">MATLIVRPPNTPTLKSSTPDHHIGVHRVFCVGQNYADHVAEMGGDPKADPPIFFMKPASAIVLSGASIPYPLATQNLHHEVELVVVLNRGGTDIAEADALDHVYGYAVGNDLTRRDVQAAAKAKGSPWDMAKGFDNSAVIGTVHPVSEVGHPNAGAVRCTVEGEVRQNGDLTQMIWSVPEIIATLSKLVTLEAGDIIMTGTPSGVGPISAGQTCACDIEGLSGASITVT</sequence>
<dbReference type="RefSeq" id="WP_235225222.1">
    <property type="nucleotide sequence ID" value="NZ_JAKGAQ010000002.1"/>
</dbReference>
<organism evidence="3 4">
    <name type="scientific">Octadecabacter dasysiphoniae</name>
    <dbReference type="NCBI Taxonomy" id="2909341"/>
    <lineage>
        <taxon>Bacteria</taxon>
        <taxon>Pseudomonadati</taxon>
        <taxon>Pseudomonadota</taxon>
        <taxon>Alphaproteobacteria</taxon>
        <taxon>Rhodobacterales</taxon>
        <taxon>Roseobacteraceae</taxon>
        <taxon>Octadecabacter</taxon>
    </lineage>
</organism>
<evidence type="ECO:0000256" key="1">
    <source>
        <dbReference type="ARBA" id="ARBA00022723"/>
    </source>
</evidence>
<name>A0ABS9CV10_9RHOB</name>
<dbReference type="EMBL" id="JAKGAQ010000002">
    <property type="protein sequence ID" value="MCF2871103.1"/>
    <property type="molecule type" value="Genomic_DNA"/>
</dbReference>
<dbReference type="SUPFAM" id="SSF56529">
    <property type="entry name" value="FAH"/>
    <property type="match status" value="1"/>
</dbReference>